<organism evidence="1 2">
    <name type="scientific">Diaporthe vaccinii</name>
    <dbReference type="NCBI Taxonomy" id="105482"/>
    <lineage>
        <taxon>Eukaryota</taxon>
        <taxon>Fungi</taxon>
        <taxon>Dikarya</taxon>
        <taxon>Ascomycota</taxon>
        <taxon>Pezizomycotina</taxon>
        <taxon>Sordariomycetes</taxon>
        <taxon>Sordariomycetidae</taxon>
        <taxon>Diaporthales</taxon>
        <taxon>Diaporthaceae</taxon>
        <taxon>Diaporthe</taxon>
        <taxon>Diaporthe eres species complex</taxon>
    </lineage>
</organism>
<dbReference type="EMBL" id="JBAWTH010000067">
    <property type="protein sequence ID" value="KAL2280394.1"/>
    <property type="molecule type" value="Genomic_DNA"/>
</dbReference>
<accession>A0ABR4ED74</accession>
<protein>
    <submittedName>
        <fullName evidence="1">Uncharacterized protein</fullName>
    </submittedName>
</protein>
<sequence length="202" mass="22406">MFSFGQKLCLRVSRRKESVLSVSLTWPQTSCIHRMSPIRDSLFSRNTRTPRPLKRWRRSLCVNEAVSLSARKNSSPCHGRSHSPCRWYRTSQLDHACDRLSVAPRPAVSTVLRLSETSGFTLGLEEAEDVVLANCSDTYVMSAFVDLVLPSILGCHDRLFGGRAVRTGSLDVSDDRSGLVVHELDANLGNTTARACRPAETS</sequence>
<evidence type="ECO:0000313" key="1">
    <source>
        <dbReference type="EMBL" id="KAL2280394.1"/>
    </source>
</evidence>
<comment type="caution">
    <text evidence="1">The sequence shown here is derived from an EMBL/GenBank/DDBJ whole genome shotgun (WGS) entry which is preliminary data.</text>
</comment>
<proteinExistence type="predicted"/>
<keyword evidence="2" id="KW-1185">Reference proteome</keyword>
<reference evidence="1 2" key="1">
    <citation type="submission" date="2024-03" db="EMBL/GenBank/DDBJ databases">
        <title>A high-quality draft genome sequence of Diaporthe vaccinii, a causative agent of upright dieback and viscid rot disease in cranberry plants.</title>
        <authorList>
            <person name="Sarrasin M."/>
            <person name="Lang B.F."/>
            <person name="Burger G."/>
        </authorList>
    </citation>
    <scope>NUCLEOTIDE SEQUENCE [LARGE SCALE GENOMIC DNA]</scope>
    <source>
        <strain evidence="1 2">IS7</strain>
    </source>
</reference>
<name>A0ABR4ED74_9PEZI</name>
<evidence type="ECO:0000313" key="2">
    <source>
        <dbReference type="Proteomes" id="UP001600888"/>
    </source>
</evidence>
<gene>
    <name evidence="1" type="ORF">FJTKL_12627</name>
</gene>
<dbReference type="Proteomes" id="UP001600888">
    <property type="component" value="Unassembled WGS sequence"/>
</dbReference>